<accession>A0ABQ0LUA0</accession>
<proteinExistence type="predicted"/>
<reference evidence="2" key="1">
    <citation type="submission" date="2014-09" db="EMBL/GenBank/DDBJ databases">
        <title>Genome sequence of the luminous mushroom Mycena chlorophos for searching fungal bioluminescence genes.</title>
        <authorList>
            <person name="Tanaka Y."/>
            <person name="Kasuga D."/>
            <person name="Oba Y."/>
            <person name="Hase S."/>
            <person name="Sato K."/>
            <person name="Oba Y."/>
            <person name="Sakakibara Y."/>
        </authorList>
    </citation>
    <scope>NUCLEOTIDE SEQUENCE</scope>
</reference>
<feature type="compositionally biased region" description="Basic and acidic residues" evidence="1">
    <location>
        <begin position="297"/>
        <end position="311"/>
    </location>
</feature>
<dbReference type="Proteomes" id="UP000815677">
    <property type="component" value="Unassembled WGS sequence"/>
</dbReference>
<keyword evidence="3" id="KW-1185">Reference proteome</keyword>
<feature type="compositionally biased region" description="Basic and acidic residues" evidence="1">
    <location>
        <begin position="391"/>
        <end position="404"/>
    </location>
</feature>
<feature type="region of interest" description="Disordered" evidence="1">
    <location>
        <begin position="371"/>
        <end position="415"/>
    </location>
</feature>
<evidence type="ECO:0000313" key="2">
    <source>
        <dbReference type="EMBL" id="GAT54645.1"/>
    </source>
</evidence>
<feature type="compositionally biased region" description="Polar residues" evidence="1">
    <location>
        <begin position="221"/>
        <end position="236"/>
    </location>
</feature>
<gene>
    <name evidence="2" type="ORF">MCHLO_11483</name>
</gene>
<name>A0ABQ0LUA0_MYCCL</name>
<sequence>MPPSGPLSNRFHLGQAQALASGDEAHAEDHAKLLGESDPELERCQRELEEMKKQHAQTEARWAAELGRLEKELAVARADVARLVGANSEQISASLRALFNIQAHPDASVEHTPLFFGQASALLPSQPPTTNDELLLQGLMGAWAGLAGETEESVAQAHHSLGHAPAAQTTPREAKLSPHSVDSSTRIPALDVRTAVVMHALLVPARTGSSTRRKGKKRARSTLSTSPEAASATLNSRLFLPGSESPPATRPSSVAPSSNATSSIHGRARGSPTATIQGRDQRAPHPVVAPDPAGVAKTRERPFGTKHDAQADFNEQRAARMERKRAAAAAASSALGAEEEGNDNVRSSPAAITRLAAPSSAFVANVCAADRRHRRGQGKGKADEVFTAEVTAKRATEGRRRISDNPRPNKVTREH</sequence>
<evidence type="ECO:0008006" key="4">
    <source>
        <dbReference type="Google" id="ProtNLM"/>
    </source>
</evidence>
<feature type="compositionally biased region" description="Low complexity" evidence="1">
    <location>
        <begin position="251"/>
        <end position="263"/>
    </location>
</feature>
<evidence type="ECO:0000256" key="1">
    <source>
        <dbReference type="SAM" id="MobiDB-lite"/>
    </source>
</evidence>
<evidence type="ECO:0000313" key="3">
    <source>
        <dbReference type="Proteomes" id="UP000815677"/>
    </source>
</evidence>
<organism evidence="2 3">
    <name type="scientific">Mycena chlorophos</name>
    <name type="common">Agaric fungus</name>
    <name type="synonym">Agaricus chlorophos</name>
    <dbReference type="NCBI Taxonomy" id="658473"/>
    <lineage>
        <taxon>Eukaryota</taxon>
        <taxon>Fungi</taxon>
        <taxon>Dikarya</taxon>
        <taxon>Basidiomycota</taxon>
        <taxon>Agaricomycotina</taxon>
        <taxon>Agaricomycetes</taxon>
        <taxon>Agaricomycetidae</taxon>
        <taxon>Agaricales</taxon>
        <taxon>Marasmiineae</taxon>
        <taxon>Mycenaceae</taxon>
        <taxon>Mycena</taxon>
    </lineage>
</organism>
<feature type="region of interest" description="Disordered" evidence="1">
    <location>
        <begin position="156"/>
        <end position="185"/>
    </location>
</feature>
<dbReference type="EMBL" id="DF848736">
    <property type="protein sequence ID" value="GAT54645.1"/>
    <property type="molecule type" value="Genomic_DNA"/>
</dbReference>
<feature type="region of interest" description="Disordered" evidence="1">
    <location>
        <begin position="206"/>
        <end position="311"/>
    </location>
</feature>
<feature type="compositionally biased region" description="Basic residues" evidence="1">
    <location>
        <begin position="211"/>
        <end position="220"/>
    </location>
</feature>
<protein>
    <recommendedName>
        <fullName evidence="4">Proteophosphoglycan ppg4</fullName>
    </recommendedName>
</protein>